<dbReference type="InterPro" id="IPR036875">
    <property type="entry name" value="Znf_CCHC_sf"/>
</dbReference>
<feature type="compositionally biased region" description="Polar residues" evidence="1">
    <location>
        <begin position="452"/>
        <end position="473"/>
    </location>
</feature>
<feature type="region of interest" description="Disordered" evidence="1">
    <location>
        <begin position="632"/>
        <end position="658"/>
    </location>
</feature>
<proteinExistence type="predicted"/>
<dbReference type="SMART" id="SM00343">
    <property type="entry name" value="ZnF_C2HC"/>
    <property type="match status" value="2"/>
</dbReference>
<sequence>MASPPSTAEKPPVRILLRSTVHVPKQTQQGPDAEGWTKVESRSTRRSRACHVRGLRRPVPADLRGKCFNCFSPNHRAFFCRSSPRCFCCQAVGHRSYVCPARGNGKADAAGQGPQGRRISVWRRITPAPSQEETVREAPVDAAEGAVALAGAAEDAPGERRGRRRRRPRHRRRSGQGESTGPPGGPGGNGGAASPEPQVRDDGAPPAPAPPCVIDWSERIDSAEIALQGAMIVTVIGDRDNYNTEEVLDAIASQFGVNTSTLSLRRSGVAEFILLGVGDSEAARMAKNGGTPSSANPLRLHCRRWSRRAHASAATLPSLVDVELRGVPAHTWEVSTAENLLNPYGWIEKIDVATRNREDYSVFRCSAWCFQPDRIPPARDLHVVEPPSTVAELPPVKRTLVYPISFTVANKEQQGPESNDPPSPGDDSSGDGRRQRRRAHSPAPEEHHGGAQANQANSVSCNVQQQVGSTASGASHDASAVEACDTPTESRNSHSRTIDEAARHEITEFQDVRAVQKSPVGPAIPVEDAPSMVSPTLVRFEVPETPAPVAVLAAAEINSPVLQAIIEEDLREVADTLPHTQAATNELEALIREDAKIPVGPVELASPIQVEATAPAHMTASTEVQPCKEVTPCREVSPPCTPTSTTSVARALSDRPPSPLTWLPAEDVLPTEPNFEAEAQNGQNPLIVYSRRPRTPTPAATQQQQQLTPAPTFINRIAKPLQTVLPAPKARRRPARRAVTTEPPRRSRRIAKLPPEVDHKVAATVCRRLGFTDNEDRVPAATMEKYTTFFSKPLNRSHVVALAKLVGKDVPTEEQLRAAEVAALV</sequence>
<evidence type="ECO:0000256" key="1">
    <source>
        <dbReference type="SAM" id="MobiDB-lite"/>
    </source>
</evidence>
<protein>
    <recommendedName>
        <fullName evidence="2">CCHC-type domain-containing protein</fullName>
    </recommendedName>
</protein>
<dbReference type="Gramene" id="TVU25176">
    <property type="protein sequence ID" value="TVU25176"/>
    <property type="gene ID" value="EJB05_27661"/>
</dbReference>
<keyword evidence="4" id="KW-1185">Reference proteome</keyword>
<feature type="region of interest" description="Disordered" evidence="1">
    <location>
        <begin position="149"/>
        <end position="214"/>
    </location>
</feature>
<dbReference type="InterPro" id="IPR053253">
    <property type="entry name" value="Sex_diff_modulator"/>
</dbReference>
<dbReference type="EMBL" id="RWGY01000013">
    <property type="protein sequence ID" value="TVU25176.1"/>
    <property type="molecule type" value="Genomic_DNA"/>
</dbReference>
<feature type="region of interest" description="Disordered" evidence="1">
    <location>
        <begin position="22"/>
        <end position="41"/>
    </location>
</feature>
<feature type="domain" description="CCHC-type" evidence="2">
    <location>
        <begin position="85"/>
        <end position="101"/>
    </location>
</feature>
<evidence type="ECO:0000259" key="2">
    <source>
        <dbReference type="SMART" id="SM00343"/>
    </source>
</evidence>
<dbReference type="OrthoDB" id="690292at2759"/>
<dbReference type="InterPro" id="IPR001878">
    <property type="entry name" value="Znf_CCHC"/>
</dbReference>
<name>A0A5J9UNN7_9POAL</name>
<dbReference type="GO" id="GO:0008270">
    <property type="term" value="F:zinc ion binding"/>
    <property type="evidence" value="ECO:0007669"/>
    <property type="project" value="InterPro"/>
</dbReference>
<gene>
    <name evidence="3" type="ORF">EJB05_27661</name>
</gene>
<organism evidence="3 4">
    <name type="scientific">Eragrostis curvula</name>
    <name type="common">weeping love grass</name>
    <dbReference type="NCBI Taxonomy" id="38414"/>
    <lineage>
        <taxon>Eukaryota</taxon>
        <taxon>Viridiplantae</taxon>
        <taxon>Streptophyta</taxon>
        <taxon>Embryophyta</taxon>
        <taxon>Tracheophyta</taxon>
        <taxon>Spermatophyta</taxon>
        <taxon>Magnoliopsida</taxon>
        <taxon>Liliopsida</taxon>
        <taxon>Poales</taxon>
        <taxon>Poaceae</taxon>
        <taxon>PACMAD clade</taxon>
        <taxon>Chloridoideae</taxon>
        <taxon>Eragrostideae</taxon>
        <taxon>Eragrostidinae</taxon>
        <taxon>Eragrostis</taxon>
    </lineage>
</organism>
<dbReference type="PANTHER" id="PTHR33087:SF51">
    <property type="entry name" value="CCHC-TYPE DOMAIN-CONTAINING PROTEIN"/>
    <property type="match status" value="1"/>
</dbReference>
<dbReference type="PANTHER" id="PTHR33087">
    <property type="entry name" value="OS07G0539200 PROTEIN"/>
    <property type="match status" value="1"/>
</dbReference>
<dbReference type="GO" id="GO:0003676">
    <property type="term" value="F:nucleic acid binding"/>
    <property type="evidence" value="ECO:0007669"/>
    <property type="project" value="InterPro"/>
</dbReference>
<feature type="non-terminal residue" evidence="3">
    <location>
        <position position="1"/>
    </location>
</feature>
<dbReference type="Gene3D" id="4.10.60.10">
    <property type="entry name" value="Zinc finger, CCHC-type"/>
    <property type="match status" value="1"/>
</dbReference>
<feature type="region of interest" description="Disordered" evidence="1">
    <location>
        <begin position="409"/>
        <end position="497"/>
    </location>
</feature>
<dbReference type="Proteomes" id="UP000324897">
    <property type="component" value="Chromosome 2"/>
</dbReference>
<dbReference type="AlphaFoldDB" id="A0A5J9UNN7"/>
<reference evidence="3 4" key="1">
    <citation type="journal article" date="2019" name="Sci. Rep.">
        <title>A high-quality genome of Eragrostis curvula grass provides insights into Poaceae evolution and supports new strategies to enhance forage quality.</title>
        <authorList>
            <person name="Carballo J."/>
            <person name="Santos B.A.C.M."/>
            <person name="Zappacosta D."/>
            <person name="Garbus I."/>
            <person name="Selva J.P."/>
            <person name="Gallo C.A."/>
            <person name="Diaz A."/>
            <person name="Albertini E."/>
            <person name="Caccamo M."/>
            <person name="Echenique V."/>
        </authorList>
    </citation>
    <scope>NUCLEOTIDE SEQUENCE [LARGE SCALE GENOMIC DNA]</scope>
    <source>
        <strain evidence="4">cv. Victoria</strain>
        <tissue evidence="3">Leaf</tissue>
    </source>
</reference>
<feature type="compositionally biased region" description="Basic residues" evidence="1">
    <location>
        <begin position="161"/>
        <end position="174"/>
    </location>
</feature>
<dbReference type="SUPFAM" id="SSF57756">
    <property type="entry name" value="Retrovirus zinc finger-like domains"/>
    <property type="match status" value="1"/>
</dbReference>
<evidence type="ECO:0000313" key="3">
    <source>
        <dbReference type="EMBL" id="TVU25176.1"/>
    </source>
</evidence>
<accession>A0A5J9UNN7</accession>
<evidence type="ECO:0000313" key="4">
    <source>
        <dbReference type="Proteomes" id="UP000324897"/>
    </source>
</evidence>
<comment type="caution">
    <text evidence="3">The sequence shown here is derived from an EMBL/GenBank/DDBJ whole genome shotgun (WGS) entry which is preliminary data.</text>
</comment>
<feature type="domain" description="CCHC-type" evidence="2">
    <location>
        <begin position="66"/>
        <end position="82"/>
    </location>
</feature>